<proteinExistence type="predicted"/>
<evidence type="ECO:0000313" key="6">
    <source>
        <dbReference type="EMBL" id="GAJ04710.1"/>
    </source>
</evidence>
<protein>
    <recommendedName>
        <fullName evidence="5">FMN hydroxy acid dehydrogenase domain-containing protein</fullName>
    </recommendedName>
</protein>
<evidence type="ECO:0000256" key="2">
    <source>
        <dbReference type="ARBA" id="ARBA00022630"/>
    </source>
</evidence>
<feature type="domain" description="FMN hydroxy acid dehydrogenase" evidence="5">
    <location>
        <begin position="1"/>
        <end position="259"/>
    </location>
</feature>
<evidence type="ECO:0000256" key="1">
    <source>
        <dbReference type="ARBA" id="ARBA00001917"/>
    </source>
</evidence>
<dbReference type="PROSITE" id="PS51349">
    <property type="entry name" value="FMN_HYDROXY_ACID_DH_2"/>
    <property type="match status" value="1"/>
</dbReference>
<comment type="caution">
    <text evidence="6">The sequence shown here is derived from an EMBL/GenBank/DDBJ whole genome shotgun (WGS) entry which is preliminary data.</text>
</comment>
<accession>X1VDX6</accession>
<reference evidence="6" key="1">
    <citation type="journal article" date="2014" name="Front. Microbiol.">
        <title>High frequency of phylogenetically diverse reductive dehalogenase-homologous genes in deep subseafloor sedimentary metagenomes.</title>
        <authorList>
            <person name="Kawai M."/>
            <person name="Futagami T."/>
            <person name="Toyoda A."/>
            <person name="Takaki Y."/>
            <person name="Nishi S."/>
            <person name="Hori S."/>
            <person name="Arai W."/>
            <person name="Tsubouchi T."/>
            <person name="Morono Y."/>
            <person name="Uchiyama I."/>
            <person name="Ito T."/>
            <person name="Fujiyama A."/>
            <person name="Inagaki F."/>
            <person name="Takami H."/>
        </authorList>
    </citation>
    <scope>NUCLEOTIDE SEQUENCE</scope>
    <source>
        <strain evidence="6">Expedition CK06-06</strain>
    </source>
</reference>
<keyword evidence="3" id="KW-0288">FMN</keyword>
<dbReference type="PANTHER" id="PTHR10578">
    <property type="entry name" value="S -2-HYDROXY-ACID OXIDASE-RELATED"/>
    <property type="match status" value="1"/>
</dbReference>
<name>X1VDX6_9ZZZZ</name>
<dbReference type="AlphaFoldDB" id="X1VDX6"/>
<feature type="non-terminal residue" evidence="6">
    <location>
        <position position="1"/>
    </location>
</feature>
<evidence type="ECO:0000259" key="5">
    <source>
        <dbReference type="PROSITE" id="PS51349"/>
    </source>
</evidence>
<evidence type="ECO:0000256" key="3">
    <source>
        <dbReference type="ARBA" id="ARBA00022643"/>
    </source>
</evidence>
<dbReference type="InterPro" id="IPR013785">
    <property type="entry name" value="Aldolase_TIM"/>
</dbReference>
<gene>
    <name evidence="6" type="ORF">S12H4_43021</name>
</gene>
<sequence length="259" mass="27643">CDGDPRRLCQGQSYGMTLGIGGIGSGASFNNNFLALRKYNLKMKLVEEDFIPDTNYEFFGKKLSMPIMAASVAGVNSFGGDTVITEQQFCRAVVQGCKAAETLGWRGDTYTYSLENSYGINAIAETGGLGVKIVKPRDQETILKFFKKAEEIRCVAVGVDIDGAGSYAMATHNKPVFKKSYEDIKELVSATKLPVIIKGIMCTEDALKATEAGAVAIVVSNHGGRVLDHTPGTADVLPDIVAELKGKTMIIADGGVRTG</sequence>
<dbReference type="EMBL" id="BARW01026367">
    <property type="protein sequence ID" value="GAJ04710.1"/>
    <property type="molecule type" value="Genomic_DNA"/>
</dbReference>
<keyword evidence="4" id="KW-0560">Oxidoreductase</keyword>
<comment type="cofactor">
    <cofactor evidence="1">
        <name>FMN</name>
        <dbReference type="ChEBI" id="CHEBI:58210"/>
    </cofactor>
</comment>
<dbReference type="GO" id="GO:0016491">
    <property type="term" value="F:oxidoreductase activity"/>
    <property type="evidence" value="ECO:0007669"/>
    <property type="project" value="UniProtKB-KW"/>
</dbReference>
<dbReference type="SUPFAM" id="SSF51395">
    <property type="entry name" value="FMN-linked oxidoreductases"/>
    <property type="match status" value="1"/>
</dbReference>
<dbReference type="InterPro" id="IPR037396">
    <property type="entry name" value="FMN_HAD"/>
</dbReference>
<dbReference type="Pfam" id="PF01070">
    <property type="entry name" value="FMN_dh"/>
    <property type="match status" value="2"/>
</dbReference>
<keyword evidence="2" id="KW-0285">Flavoprotein</keyword>
<feature type="non-terminal residue" evidence="6">
    <location>
        <position position="259"/>
    </location>
</feature>
<dbReference type="Gene3D" id="3.20.20.70">
    <property type="entry name" value="Aldolase class I"/>
    <property type="match status" value="1"/>
</dbReference>
<dbReference type="InterPro" id="IPR000262">
    <property type="entry name" value="FMN-dep_DH"/>
</dbReference>
<organism evidence="6">
    <name type="scientific">marine sediment metagenome</name>
    <dbReference type="NCBI Taxonomy" id="412755"/>
    <lineage>
        <taxon>unclassified sequences</taxon>
        <taxon>metagenomes</taxon>
        <taxon>ecological metagenomes</taxon>
    </lineage>
</organism>
<dbReference type="PANTHER" id="PTHR10578:SF107">
    <property type="entry name" value="2-HYDROXYACID OXIDASE 1"/>
    <property type="match status" value="1"/>
</dbReference>
<evidence type="ECO:0000256" key="4">
    <source>
        <dbReference type="ARBA" id="ARBA00023002"/>
    </source>
</evidence>